<dbReference type="PANTHER" id="PTHR24096">
    <property type="entry name" value="LONG-CHAIN-FATTY-ACID--COA LIGASE"/>
    <property type="match status" value="1"/>
</dbReference>
<protein>
    <submittedName>
        <fullName evidence="2">Acyl-CoA synthetase (AMP-forming)/AMP-acid ligase II</fullName>
    </submittedName>
</protein>
<name>A0AAE3KER3_9PSEU</name>
<evidence type="ECO:0000313" key="3">
    <source>
        <dbReference type="Proteomes" id="UP001206128"/>
    </source>
</evidence>
<dbReference type="InterPro" id="IPR000873">
    <property type="entry name" value="AMP-dep_synth/lig_dom"/>
</dbReference>
<dbReference type="EMBL" id="JAMTCK010000001">
    <property type="protein sequence ID" value="MCP2163654.1"/>
    <property type="molecule type" value="Genomic_DNA"/>
</dbReference>
<dbReference type="InterPro" id="IPR042099">
    <property type="entry name" value="ANL_N_sf"/>
</dbReference>
<dbReference type="PROSITE" id="PS00455">
    <property type="entry name" value="AMP_BINDING"/>
    <property type="match status" value="1"/>
</dbReference>
<evidence type="ECO:0000313" key="2">
    <source>
        <dbReference type="EMBL" id="MCP2163654.1"/>
    </source>
</evidence>
<dbReference type="RefSeq" id="WP_253766485.1">
    <property type="nucleotide sequence ID" value="NZ_JAMTCK010000001.1"/>
</dbReference>
<dbReference type="Gene3D" id="3.40.50.12780">
    <property type="entry name" value="N-terminal domain of ligase-like"/>
    <property type="match status" value="1"/>
</dbReference>
<accession>A0AAE3KER3</accession>
<evidence type="ECO:0000259" key="1">
    <source>
        <dbReference type="Pfam" id="PF00501"/>
    </source>
</evidence>
<dbReference type="Pfam" id="PF00501">
    <property type="entry name" value="AMP-binding"/>
    <property type="match status" value="1"/>
</dbReference>
<keyword evidence="2" id="KW-0436">Ligase</keyword>
<dbReference type="GO" id="GO:0016405">
    <property type="term" value="F:CoA-ligase activity"/>
    <property type="evidence" value="ECO:0007669"/>
    <property type="project" value="TreeGrafter"/>
</dbReference>
<dbReference type="InterPro" id="IPR020845">
    <property type="entry name" value="AMP-binding_CS"/>
</dbReference>
<dbReference type="AlphaFoldDB" id="A0AAE3KER3"/>
<dbReference type="SUPFAM" id="SSF56801">
    <property type="entry name" value="Acetyl-CoA synthetase-like"/>
    <property type="match status" value="1"/>
</dbReference>
<proteinExistence type="predicted"/>
<reference evidence="2" key="1">
    <citation type="submission" date="2022-06" db="EMBL/GenBank/DDBJ databases">
        <title>Genomic Encyclopedia of Archaeal and Bacterial Type Strains, Phase II (KMG-II): from individual species to whole genera.</title>
        <authorList>
            <person name="Goeker M."/>
        </authorList>
    </citation>
    <scope>NUCLEOTIDE SEQUENCE</scope>
    <source>
        <strain evidence="2">DSM 43935</strain>
    </source>
</reference>
<feature type="domain" description="AMP-dependent synthetase/ligase" evidence="1">
    <location>
        <begin position="51"/>
        <end position="401"/>
    </location>
</feature>
<dbReference type="Proteomes" id="UP001206128">
    <property type="component" value="Unassembled WGS sequence"/>
</dbReference>
<keyword evidence="3" id="KW-1185">Reference proteome</keyword>
<organism evidence="2 3">
    <name type="scientific">Goodfellowiella coeruleoviolacea</name>
    <dbReference type="NCBI Taxonomy" id="334858"/>
    <lineage>
        <taxon>Bacteria</taxon>
        <taxon>Bacillati</taxon>
        <taxon>Actinomycetota</taxon>
        <taxon>Actinomycetes</taxon>
        <taxon>Pseudonocardiales</taxon>
        <taxon>Pseudonocardiaceae</taxon>
        <taxon>Goodfellowiella</taxon>
    </lineage>
</organism>
<sequence length="591" mass="63492">MISKQERARINADTELGAGNVLHRLKAYQRPLDEQVLWTDRTWRAPDGSHPEVLTLGELHEVVETYAGFYHSRGVRPRDVVAVVTASSTEFAVNFLALTALGAIPSFANAKLRPEIVREYVRRQGVLGAITDQQRHAALSGDADPDPGLSFVVTSADVRPEHRTLLPAGYPYRHHATDPIIISHSSGTTGMPKAVPHTHQTLLYAQLHRLKLSVGGAMGRLLVALPGNHNAAISVLLFGLLLRSPVLLLSSQRGVDVLDAIEKFRPTTVFGFAGTYGQMAAEDLSTWDMSSVEAYYNTGDAAHEAHIRALIQQGSHEEIGPDLKPRRVPGSVFTDGLGSSETGYSIFHNGHRPGSESFGRCIGKPMSFAEAAVLSEDGQPLPPGQVGRLGVRSPTLTPGYWNDSLTWHRMRLGGYWLTGDLATQDEEGNFYHLDRVPDAIRTAAGVVFSTRTEELLLRELPELADCTVVAVAEEGVRADWDGDGQADAYVLLQFASRADTAGTDTAGTDTAGTDIAGTGTAGVGAAGPAGDLTAWVNRVLADAGFPPVTRALRMDATDVSVGVTGKVLKRVMRERARELLARAEAGQGGQR</sequence>
<gene>
    <name evidence="2" type="ORF">LX83_000494</name>
</gene>
<comment type="caution">
    <text evidence="2">The sequence shown here is derived from an EMBL/GenBank/DDBJ whole genome shotgun (WGS) entry which is preliminary data.</text>
</comment>